<reference evidence="2" key="1">
    <citation type="submission" date="2014-12" db="EMBL/GenBank/DDBJ databases">
        <title>Insight into the proteome of Arion vulgaris.</title>
        <authorList>
            <person name="Aradska J."/>
            <person name="Bulat T."/>
            <person name="Smidak R."/>
            <person name="Sarate P."/>
            <person name="Gangsoo J."/>
            <person name="Sialana F."/>
            <person name="Bilban M."/>
            <person name="Lubec G."/>
        </authorList>
    </citation>
    <scope>NUCLEOTIDE SEQUENCE</scope>
    <source>
        <tissue evidence="2">Skin</tissue>
    </source>
</reference>
<dbReference type="AlphaFoldDB" id="A0A0B7BZH4"/>
<feature type="compositionally biased region" description="Polar residues" evidence="1">
    <location>
        <begin position="8"/>
        <end position="27"/>
    </location>
</feature>
<organism evidence="2">
    <name type="scientific">Arion vulgaris</name>
    <dbReference type="NCBI Taxonomy" id="1028688"/>
    <lineage>
        <taxon>Eukaryota</taxon>
        <taxon>Metazoa</taxon>
        <taxon>Spiralia</taxon>
        <taxon>Lophotrochozoa</taxon>
        <taxon>Mollusca</taxon>
        <taxon>Gastropoda</taxon>
        <taxon>Heterobranchia</taxon>
        <taxon>Euthyneura</taxon>
        <taxon>Panpulmonata</taxon>
        <taxon>Eupulmonata</taxon>
        <taxon>Stylommatophora</taxon>
        <taxon>Helicina</taxon>
        <taxon>Arionoidea</taxon>
        <taxon>Arionidae</taxon>
        <taxon>Arion</taxon>
    </lineage>
</organism>
<evidence type="ECO:0000256" key="1">
    <source>
        <dbReference type="SAM" id="MobiDB-lite"/>
    </source>
</evidence>
<proteinExistence type="predicted"/>
<feature type="non-terminal residue" evidence="2">
    <location>
        <position position="1"/>
    </location>
</feature>
<feature type="non-terminal residue" evidence="2">
    <location>
        <position position="78"/>
    </location>
</feature>
<evidence type="ECO:0000313" key="2">
    <source>
        <dbReference type="EMBL" id="CEK98358.1"/>
    </source>
</evidence>
<gene>
    <name evidence="2" type="primary">ORF218502</name>
</gene>
<dbReference type="EMBL" id="HACG01051487">
    <property type="protein sequence ID" value="CEK98358.1"/>
    <property type="molecule type" value="Transcribed_RNA"/>
</dbReference>
<accession>A0A0B7BZH4</accession>
<protein>
    <submittedName>
        <fullName evidence="2">Uncharacterized protein</fullName>
    </submittedName>
</protein>
<feature type="region of interest" description="Disordered" evidence="1">
    <location>
        <begin position="1"/>
        <end position="31"/>
    </location>
</feature>
<name>A0A0B7BZH4_9EUPU</name>
<sequence>SKGAQTYMGAQSSMGAQSPVPSRTSPNMIPATDTEQETNLFGTFDNFLTTGSFTSNLDVPSHNINTNRDTYSDIPSRS</sequence>